<dbReference type="SMART" id="SM00866">
    <property type="entry name" value="UTRA"/>
    <property type="match status" value="1"/>
</dbReference>
<dbReference type="EMBL" id="JAJNUD010000011">
    <property type="protein sequence ID" value="MCD5518048.1"/>
    <property type="molecule type" value="Genomic_DNA"/>
</dbReference>
<feature type="domain" description="HTH gntR-type" evidence="5">
    <location>
        <begin position="1"/>
        <end position="69"/>
    </location>
</feature>
<dbReference type="SUPFAM" id="SSF64288">
    <property type="entry name" value="Chorismate lyase-like"/>
    <property type="match status" value="1"/>
</dbReference>
<evidence type="ECO:0000313" key="7">
    <source>
        <dbReference type="Proteomes" id="UP001320314"/>
    </source>
</evidence>
<dbReference type="SMART" id="SM00345">
    <property type="entry name" value="HTH_GNTR"/>
    <property type="match status" value="1"/>
</dbReference>
<dbReference type="Gene3D" id="1.10.10.10">
    <property type="entry name" value="Winged helix-like DNA-binding domain superfamily/Winged helix DNA-binding domain"/>
    <property type="match status" value="1"/>
</dbReference>
<dbReference type="InterPro" id="IPR036388">
    <property type="entry name" value="WH-like_DNA-bd_sf"/>
</dbReference>
<comment type="caution">
    <text evidence="6">The sequence shown here is derived from an EMBL/GenBank/DDBJ whole genome shotgun (WGS) entry which is preliminary data.</text>
</comment>
<dbReference type="InterPro" id="IPR028978">
    <property type="entry name" value="Chorismate_lyase_/UTRA_dom_sf"/>
</dbReference>
<dbReference type="PANTHER" id="PTHR44846">
    <property type="entry name" value="MANNOSYL-D-GLYCERATE TRANSPORT/METABOLISM SYSTEM REPRESSOR MNGR-RELATED"/>
    <property type="match status" value="1"/>
</dbReference>
<dbReference type="InterPro" id="IPR000524">
    <property type="entry name" value="Tscrpt_reg_HTH_GntR"/>
</dbReference>
<dbReference type="RefSeq" id="WP_231523513.1">
    <property type="nucleotide sequence ID" value="NZ_JAJNUD010000011.1"/>
</dbReference>
<keyword evidence="1" id="KW-0678">Repressor</keyword>
<accession>A0ABD4SCZ6</accession>
<evidence type="ECO:0000259" key="5">
    <source>
        <dbReference type="PROSITE" id="PS50949"/>
    </source>
</evidence>
<proteinExistence type="predicted"/>
<dbReference type="InterPro" id="IPR011663">
    <property type="entry name" value="UTRA"/>
</dbReference>
<dbReference type="InterPro" id="IPR036390">
    <property type="entry name" value="WH_DNA-bd_sf"/>
</dbReference>
<reference evidence="6 7" key="1">
    <citation type="submission" date="2021-12" db="EMBL/GenBank/DDBJ databases">
        <title>Antimicrobial susceptibility of Lactobacillus delbrueckii subsp. lactis obtained from milk products and other habitats.</title>
        <authorList>
            <person name="Shani N."/>
        </authorList>
    </citation>
    <scope>NUCLEOTIDE SEQUENCE [LARGE SCALE GENOMIC DNA]</scope>
    <source>
        <strain evidence="6 7">CIRM BIA 266</strain>
    </source>
</reference>
<dbReference type="CDD" id="cd07377">
    <property type="entry name" value="WHTH_GntR"/>
    <property type="match status" value="1"/>
</dbReference>
<dbReference type="Proteomes" id="UP001320314">
    <property type="component" value="Unassembled WGS sequence"/>
</dbReference>
<dbReference type="AlphaFoldDB" id="A0ABD4SCZ6"/>
<evidence type="ECO:0000256" key="4">
    <source>
        <dbReference type="ARBA" id="ARBA00023163"/>
    </source>
</evidence>
<evidence type="ECO:0000313" key="6">
    <source>
        <dbReference type="EMBL" id="MCD5518048.1"/>
    </source>
</evidence>
<evidence type="ECO:0000256" key="3">
    <source>
        <dbReference type="ARBA" id="ARBA00023125"/>
    </source>
</evidence>
<dbReference type="FunFam" id="3.40.1410.10:FF:000008">
    <property type="entry name" value="Transcriptional regulator, GntR family"/>
    <property type="match status" value="1"/>
</dbReference>
<keyword evidence="2" id="KW-0805">Transcription regulation</keyword>
<dbReference type="Pfam" id="PF07702">
    <property type="entry name" value="UTRA"/>
    <property type="match status" value="1"/>
</dbReference>
<sequence>MKKYQLIANTIKERIIKGIYPQQSFLPKQEELAEEFSVSKITVKSALDLLEREGFVYKESGLGTKVLSNLILLGQHDSPVNSFAGLSAENGSDRVSSKIIKFEVAFPSADLCEKLNLDENDPVYEIIRLRLLDDEPLVIEHTYMPVSQVPALSKRILEGSIYSYLHKKLHIKFGGVFRRIKADLPDKYDRQYLGANESTPILEIEQIVWTNSGVNLEYSRSRNLYSNRSYIMVETSH</sequence>
<keyword evidence="4" id="KW-0804">Transcription</keyword>
<dbReference type="Gene3D" id="3.40.1410.10">
    <property type="entry name" value="Chorismate lyase-like"/>
    <property type="match status" value="1"/>
</dbReference>
<gene>
    <name evidence="6" type="ORF">LOB39_05620</name>
</gene>
<protein>
    <submittedName>
        <fullName evidence="6">GntR family transcriptional regulator</fullName>
    </submittedName>
</protein>
<dbReference type="PANTHER" id="PTHR44846:SF5">
    <property type="entry name" value="HTH-TYPE TRANSCRIPTIONAL REGULATOR GMUR"/>
    <property type="match status" value="1"/>
</dbReference>
<evidence type="ECO:0000256" key="2">
    <source>
        <dbReference type="ARBA" id="ARBA00023015"/>
    </source>
</evidence>
<dbReference type="PROSITE" id="PS50949">
    <property type="entry name" value="HTH_GNTR"/>
    <property type="match status" value="1"/>
</dbReference>
<dbReference type="InterPro" id="IPR050679">
    <property type="entry name" value="Bact_HTH_transcr_reg"/>
</dbReference>
<evidence type="ECO:0000256" key="1">
    <source>
        <dbReference type="ARBA" id="ARBA00022491"/>
    </source>
</evidence>
<dbReference type="SUPFAM" id="SSF46785">
    <property type="entry name" value="Winged helix' DNA-binding domain"/>
    <property type="match status" value="1"/>
</dbReference>
<organism evidence="6 7">
    <name type="scientific">Lactobacillus delbrueckii subsp. allosunkii</name>
    <dbReference type="NCBI Taxonomy" id="1050107"/>
    <lineage>
        <taxon>Bacteria</taxon>
        <taxon>Bacillati</taxon>
        <taxon>Bacillota</taxon>
        <taxon>Bacilli</taxon>
        <taxon>Lactobacillales</taxon>
        <taxon>Lactobacillaceae</taxon>
        <taxon>Lactobacillus</taxon>
    </lineage>
</organism>
<name>A0ABD4SCZ6_9LACO</name>
<dbReference type="GO" id="GO:0003677">
    <property type="term" value="F:DNA binding"/>
    <property type="evidence" value="ECO:0007669"/>
    <property type="project" value="UniProtKB-KW"/>
</dbReference>
<keyword evidence="3" id="KW-0238">DNA-binding</keyword>
<dbReference type="PRINTS" id="PR00035">
    <property type="entry name" value="HTHGNTR"/>
</dbReference>
<dbReference type="Pfam" id="PF00392">
    <property type="entry name" value="GntR"/>
    <property type="match status" value="1"/>
</dbReference>